<feature type="domain" description="Death" evidence="2">
    <location>
        <begin position="89"/>
        <end position="170"/>
    </location>
</feature>
<evidence type="ECO:0000259" key="2">
    <source>
        <dbReference type="PROSITE" id="PS50017"/>
    </source>
</evidence>
<dbReference type="InterPro" id="IPR011029">
    <property type="entry name" value="DEATH-like_dom_sf"/>
</dbReference>
<accession>A0A3Q8S6B7</accession>
<dbReference type="Gene3D" id="1.10.533.10">
    <property type="entry name" value="Death Domain, Fas"/>
    <property type="match status" value="1"/>
</dbReference>
<dbReference type="RefSeq" id="XP_063878283.1">
    <property type="nucleotide sequence ID" value="XM_064022213.1"/>
</dbReference>
<evidence type="ECO:0000256" key="1">
    <source>
        <dbReference type="SAM" id="MobiDB-lite"/>
    </source>
</evidence>
<dbReference type="PROSITE" id="PS50017">
    <property type="entry name" value="DEATH_DOMAIN"/>
    <property type="match status" value="1"/>
</dbReference>
<dbReference type="InterPro" id="IPR000488">
    <property type="entry name" value="Death_dom"/>
</dbReference>
<name>A0A3Q8S6B7_SCYPA</name>
<proteinExistence type="evidence at transcript level"/>
<dbReference type="CDD" id="cd01670">
    <property type="entry name" value="Death"/>
    <property type="match status" value="1"/>
</dbReference>
<feature type="compositionally biased region" description="Basic and acidic residues" evidence="1">
    <location>
        <begin position="65"/>
        <end position="75"/>
    </location>
</feature>
<feature type="region of interest" description="Disordered" evidence="1">
    <location>
        <begin position="49"/>
        <end position="75"/>
    </location>
</feature>
<evidence type="ECO:0000313" key="3">
    <source>
        <dbReference type="EMBL" id="AZK36044.1"/>
    </source>
</evidence>
<dbReference type="Pfam" id="PF00531">
    <property type="entry name" value="Death"/>
    <property type="match status" value="1"/>
</dbReference>
<organism evidence="3">
    <name type="scientific">Scylla paramamosain</name>
    <name type="common">Mud crab</name>
    <dbReference type="NCBI Taxonomy" id="85552"/>
    <lineage>
        <taxon>Eukaryota</taxon>
        <taxon>Metazoa</taxon>
        <taxon>Ecdysozoa</taxon>
        <taxon>Arthropoda</taxon>
        <taxon>Crustacea</taxon>
        <taxon>Multicrustacea</taxon>
        <taxon>Malacostraca</taxon>
        <taxon>Eumalacostraca</taxon>
        <taxon>Eucarida</taxon>
        <taxon>Decapoda</taxon>
        <taxon>Pleocyemata</taxon>
        <taxon>Brachyura</taxon>
        <taxon>Eubrachyura</taxon>
        <taxon>Portunoidea</taxon>
        <taxon>Portunidae</taxon>
        <taxon>Portuninae</taxon>
        <taxon>Scylla</taxon>
    </lineage>
</organism>
<dbReference type="GeneID" id="135110186"/>
<feature type="compositionally biased region" description="Basic and acidic residues" evidence="1">
    <location>
        <begin position="15"/>
        <end position="25"/>
    </location>
</feature>
<dbReference type="GO" id="GO:0007165">
    <property type="term" value="P:signal transduction"/>
    <property type="evidence" value="ECO:0007669"/>
    <property type="project" value="InterPro"/>
</dbReference>
<dbReference type="InterPro" id="IPR016729">
    <property type="entry name" value="FADD"/>
</dbReference>
<protein>
    <submittedName>
        <fullName evidence="3">Imd</fullName>
    </submittedName>
</protein>
<dbReference type="SUPFAM" id="SSF47986">
    <property type="entry name" value="DEATH domain"/>
    <property type="match status" value="1"/>
</dbReference>
<dbReference type="PANTHER" id="PTHR15077">
    <property type="entry name" value="FAS-ASSOCIATING DEATH DOMAIN-CONTAINING PROTEIN FADD"/>
    <property type="match status" value="1"/>
</dbReference>
<reference evidence="3" key="1">
    <citation type="submission" date="2018-03" db="EMBL/GenBank/DDBJ databases">
        <authorList>
            <person name="Zhou Y."/>
            <person name="Shu M."/>
        </authorList>
    </citation>
    <scope>NUCLEOTIDE SEQUENCE</scope>
</reference>
<dbReference type="RefSeq" id="XP_063878284.1">
    <property type="nucleotide sequence ID" value="XM_064022214.1"/>
</dbReference>
<sequence length="170" mass="19083">MNDLTTDSVPLGRRPSYEEAGDRQEGPPLRPPPRIRQVPQVVNITGSRDVVIGPVYHQPAPRPRPPPDPRHTPTRRQVDALLRCEREVTERDIALVAEHVGANWTSMGRAMGFSGGQLDNITEDFPRAADRCFELLQRWHDREAERATLAALTRFLLDSKALAAVKQLNP</sequence>
<feature type="region of interest" description="Disordered" evidence="1">
    <location>
        <begin position="1"/>
        <end position="37"/>
    </location>
</feature>
<dbReference type="EMBL" id="MH047673">
    <property type="protein sequence ID" value="AZK36044.1"/>
    <property type="molecule type" value="mRNA"/>
</dbReference>
<dbReference type="AlphaFoldDB" id="A0A3Q8S6B7"/>